<dbReference type="Gene3D" id="1.10.260.40">
    <property type="entry name" value="lambda repressor-like DNA-binding domains"/>
    <property type="match status" value="1"/>
</dbReference>
<evidence type="ECO:0000256" key="1">
    <source>
        <dbReference type="ARBA" id="ARBA00023015"/>
    </source>
</evidence>
<sequence>MNLKQLSLMLELSQTTVSRALNGYPEVSEETRRRVTDAAKRHGYRPNPSARRLATGKAGMIGYVMPTGAAVDIDPHFVEFLSGLGDYARGHELDLVLSPADAQDEETTYRRIVANKQVDALYISAPYNADKRVALAHQLGIPFIVHGRSEGLDFDYPFIDIDNEGAFHDATRLLVQLGHKRVALINGDDTQTFAIFRERGVRRALAESGLVLEPRNIRSVAMTEENGYRAARRLLEGSDAPTAIVCSSLLMALGIVRAARDLNLTMPRDLSLVSHDDVFHWLKPEHFSVPLTTTRSSIRAAGARVAERLAARISGLEDGARGEVWPVDLVVRGSISGVR</sequence>
<dbReference type="PROSITE" id="PS50932">
    <property type="entry name" value="HTH_LACI_2"/>
    <property type="match status" value="1"/>
</dbReference>
<dbReference type="PANTHER" id="PTHR30146:SF109">
    <property type="entry name" value="HTH-TYPE TRANSCRIPTIONAL REGULATOR GALS"/>
    <property type="match status" value="1"/>
</dbReference>
<dbReference type="RefSeq" id="WP_214391991.1">
    <property type="nucleotide sequence ID" value="NZ_JAFLWW010000006.1"/>
</dbReference>
<keyword evidence="3" id="KW-0804">Transcription</keyword>
<evidence type="ECO:0000256" key="2">
    <source>
        <dbReference type="ARBA" id="ARBA00023125"/>
    </source>
</evidence>
<dbReference type="SUPFAM" id="SSF53822">
    <property type="entry name" value="Periplasmic binding protein-like I"/>
    <property type="match status" value="1"/>
</dbReference>
<evidence type="ECO:0000313" key="5">
    <source>
        <dbReference type="EMBL" id="MBT1158063.1"/>
    </source>
</evidence>
<organism evidence="5 6">
    <name type="scientific">Aminobacter anthyllidis</name>
    <dbReference type="NCBI Taxonomy" id="1035067"/>
    <lineage>
        <taxon>Bacteria</taxon>
        <taxon>Pseudomonadati</taxon>
        <taxon>Pseudomonadota</taxon>
        <taxon>Alphaproteobacteria</taxon>
        <taxon>Hyphomicrobiales</taxon>
        <taxon>Phyllobacteriaceae</taxon>
        <taxon>Aminobacter</taxon>
    </lineage>
</organism>
<dbReference type="InterPro" id="IPR000843">
    <property type="entry name" value="HTH_LacI"/>
</dbReference>
<dbReference type="SUPFAM" id="SSF47413">
    <property type="entry name" value="lambda repressor-like DNA-binding domains"/>
    <property type="match status" value="1"/>
</dbReference>
<dbReference type="AlphaFoldDB" id="A0A9X1AE18"/>
<dbReference type="GO" id="GO:0003700">
    <property type="term" value="F:DNA-binding transcription factor activity"/>
    <property type="evidence" value="ECO:0007669"/>
    <property type="project" value="TreeGrafter"/>
</dbReference>
<dbReference type="EMBL" id="JAFLWW010000006">
    <property type="protein sequence ID" value="MBT1158063.1"/>
    <property type="molecule type" value="Genomic_DNA"/>
</dbReference>
<feature type="domain" description="HTH lacI-type" evidence="4">
    <location>
        <begin position="1"/>
        <end position="55"/>
    </location>
</feature>
<dbReference type="Pfam" id="PF13377">
    <property type="entry name" value="Peripla_BP_3"/>
    <property type="match status" value="1"/>
</dbReference>
<dbReference type="Gene3D" id="3.40.50.2300">
    <property type="match status" value="2"/>
</dbReference>
<evidence type="ECO:0000256" key="3">
    <source>
        <dbReference type="ARBA" id="ARBA00023163"/>
    </source>
</evidence>
<dbReference type="Proteomes" id="UP001138921">
    <property type="component" value="Unassembled WGS sequence"/>
</dbReference>
<comment type="caution">
    <text evidence="5">The sequence shown here is derived from an EMBL/GenBank/DDBJ whole genome shotgun (WGS) entry which is preliminary data.</text>
</comment>
<accession>A0A9X1AE18</accession>
<proteinExistence type="predicted"/>
<evidence type="ECO:0000259" key="4">
    <source>
        <dbReference type="PROSITE" id="PS50932"/>
    </source>
</evidence>
<dbReference type="CDD" id="cd01392">
    <property type="entry name" value="HTH_LacI"/>
    <property type="match status" value="1"/>
</dbReference>
<dbReference type="GO" id="GO:0000976">
    <property type="term" value="F:transcription cis-regulatory region binding"/>
    <property type="evidence" value="ECO:0007669"/>
    <property type="project" value="TreeGrafter"/>
</dbReference>
<keyword evidence="1" id="KW-0805">Transcription regulation</keyword>
<protein>
    <submittedName>
        <fullName evidence="5">Substrate-binding domain-containing protein</fullName>
    </submittedName>
</protein>
<dbReference type="Pfam" id="PF00356">
    <property type="entry name" value="LacI"/>
    <property type="match status" value="1"/>
</dbReference>
<dbReference type="InterPro" id="IPR046335">
    <property type="entry name" value="LacI/GalR-like_sensor"/>
</dbReference>
<name>A0A9X1AE18_9HYPH</name>
<reference evidence="5" key="2">
    <citation type="submission" date="2021-03" db="EMBL/GenBank/DDBJ databases">
        <authorList>
            <person name="Artuso I."/>
            <person name="Turrini P."/>
            <person name="Pirolo M."/>
            <person name="Lugli G.A."/>
            <person name="Ventura M."/>
            <person name="Visca P."/>
        </authorList>
    </citation>
    <scope>NUCLEOTIDE SEQUENCE</scope>
    <source>
        <strain evidence="5">LMG 26462</strain>
    </source>
</reference>
<dbReference type="SMART" id="SM00354">
    <property type="entry name" value="HTH_LACI"/>
    <property type="match status" value="1"/>
</dbReference>
<dbReference type="PANTHER" id="PTHR30146">
    <property type="entry name" value="LACI-RELATED TRANSCRIPTIONAL REPRESSOR"/>
    <property type="match status" value="1"/>
</dbReference>
<reference evidence="5" key="1">
    <citation type="journal article" date="2021" name="Microorganisms">
        <title>Phylogenomic Reconstruction and Metabolic Potential of the Genus Aminobacter.</title>
        <authorList>
            <person name="Artuso I."/>
            <person name="Turrini P."/>
            <person name="Pirolo M."/>
            <person name="Lugli G.A."/>
            <person name="Ventura M."/>
            <person name="Visca P."/>
        </authorList>
    </citation>
    <scope>NUCLEOTIDE SEQUENCE</scope>
    <source>
        <strain evidence="5">LMG 26462</strain>
    </source>
</reference>
<keyword evidence="2" id="KW-0238">DNA-binding</keyword>
<evidence type="ECO:0000313" key="6">
    <source>
        <dbReference type="Proteomes" id="UP001138921"/>
    </source>
</evidence>
<dbReference type="CDD" id="cd20010">
    <property type="entry name" value="PBP1_AglR-like"/>
    <property type="match status" value="1"/>
</dbReference>
<dbReference type="InterPro" id="IPR010982">
    <property type="entry name" value="Lambda_DNA-bd_dom_sf"/>
</dbReference>
<keyword evidence="6" id="KW-1185">Reference proteome</keyword>
<gene>
    <name evidence="5" type="ORF">J1C56_20915</name>
</gene>
<dbReference type="InterPro" id="IPR028082">
    <property type="entry name" value="Peripla_BP_I"/>
</dbReference>